<feature type="transmembrane region" description="Helical" evidence="1">
    <location>
        <begin position="242"/>
        <end position="260"/>
    </location>
</feature>
<organism evidence="2 3">
    <name type="scientific">Acropora cervicornis</name>
    <name type="common">Staghorn coral</name>
    <dbReference type="NCBI Taxonomy" id="6130"/>
    <lineage>
        <taxon>Eukaryota</taxon>
        <taxon>Metazoa</taxon>
        <taxon>Cnidaria</taxon>
        <taxon>Anthozoa</taxon>
        <taxon>Hexacorallia</taxon>
        <taxon>Scleractinia</taxon>
        <taxon>Astrocoeniina</taxon>
        <taxon>Acroporidae</taxon>
        <taxon>Acropora</taxon>
    </lineage>
</organism>
<reference evidence="2" key="1">
    <citation type="journal article" date="2023" name="G3 (Bethesda)">
        <title>Whole genome assembly and annotation of the endangered Caribbean coral Acropora cervicornis.</title>
        <authorList>
            <person name="Selwyn J.D."/>
            <person name="Vollmer S.V."/>
        </authorList>
    </citation>
    <scope>NUCLEOTIDE SEQUENCE</scope>
    <source>
        <strain evidence="2">K2</strain>
    </source>
</reference>
<dbReference type="AlphaFoldDB" id="A0AAD9PQ82"/>
<feature type="transmembrane region" description="Helical" evidence="1">
    <location>
        <begin position="213"/>
        <end position="235"/>
    </location>
</feature>
<feature type="transmembrane region" description="Helical" evidence="1">
    <location>
        <begin position="178"/>
        <end position="207"/>
    </location>
</feature>
<feature type="transmembrane region" description="Helical" evidence="1">
    <location>
        <begin position="287"/>
        <end position="310"/>
    </location>
</feature>
<dbReference type="InterPro" id="IPR040410">
    <property type="entry name" value="UPF0658_Golgi"/>
</dbReference>
<feature type="transmembrane region" description="Helical" evidence="1">
    <location>
        <begin position="24"/>
        <end position="46"/>
    </location>
</feature>
<name>A0AAD9PQ82_ACRCE</name>
<accession>A0AAD9PQ82</accession>
<feature type="transmembrane region" description="Helical" evidence="1">
    <location>
        <begin position="134"/>
        <end position="157"/>
    </location>
</feature>
<evidence type="ECO:0000313" key="2">
    <source>
        <dbReference type="EMBL" id="KAK2546972.1"/>
    </source>
</evidence>
<dbReference type="GO" id="GO:0005794">
    <property type="term" value="C:Golgi apparatus"/>
    <property type="evidence" value="ECO:0007669"/>
    <property type="project" value="TreeGrafter"/>
</dbReference>
<keyword evidence="3" id="KW-1185">Reference proteome</keyword>
<feature type="transmembrane region" description="Helical" evidence="1">
    <location>
        <begin position="95"/>
        <end position="114"/>
    </location>
</feature>
<comment type="caution">
    <text evidence="2">The sequence shown here is derived from an EMBL/GenBank/DDBJ whole genome shotgun (WGS) entry which is preliminary data.</text>
</comment>
<protein>
    <submittedName>
        <fullName evidence="2">UPF0658 Golgi apparatus membrane protein C23H3.04</fullName>
    </submittedName>
</protein>
<dbReference type="Proteomes" id="UP001249851">
    <property type="component" value="Unassembled WGS sequence"/>
</dbReference>
<gene>
    <name evidence="2" type="ORF">P5673_033275</name>
</gene>
<reference evidence="2" key="2">
    <citation type="journal article" date="2023" name="Science">
        <title>Genomic signatures of disease resistance in endangered staghorn corals.</title>
        <authorList>
            <person name="Vollmer S.V."/>
            <person name="Selwyn J.D."/>
            <person name="Despard B.A."/>
            <person name="Roesel C.L."/>
        </authorList>
    </citation>
    <scope>NUCLEOTIDE SEQUENCE</scope>
    <source>
        <strain evidence="2">K2</strain>
    </source>
</reference>
<evidence type="ECO:0000256" key="1">
    <source>
        <dbReference type="SAM" id="Phobius"/>
    </source>
</evidence>
<dbReference type="PANTHER" id="PTHR34391:SF2">
    <property type="entry name" value="TRP C-TERMINAL DOMAIN-CONTAINING PROTEIN"/>
    <property type="match status" value="1"/>
</dbReference>
<evidence type="ECO:0000313" key="3">
    <source>
        <dbReference type="Proteomes" id="UP001249851"/>
    </source>
</evidence>
<feature type="transmembrane region" description="Helical" evidence="1">
    <location>
        <begin position="66"/>
        <end position="86"/>
    </location>
</feature>
<proteinExistence type="predicted"/>
<keyword evidence="1" id="KW-0812">Transmembrane</keyword>
<sequence length="601" mass="68786">MDKVLKVRQPAEQSQVALSKASKIFFGCDIFQVVAVVVFQGSMIALGDFSPYNNSEHPGMGPGRRIYMVIYMGAVVYTCFLCLFAVKRQNFMEIVAFDLQNFAFVTYSFIQLYHVGFKEYNGLRTNEREILPKIVIVNALTLLLLNIVFTYLSYKLYMEFGWKIYKRVRFNNKLRGVYQIYELLSCLLKMEILYWGMFGICHSLVLLRDTHNVLYFFSLSMIPLSFMYAALGFYATRHENRWLMLLFLCWTLAEIGYFIYKVHGFITRKCNGCEEFEKNGQDIPQEAFMHFVYLGTTNLIVAMAILGVAVKSFRNFGKGLAEHFNRKKKPQSKLQNLYDLNLERTSHAYPEESVVSVTSYEFDEFDESARLERGLSPPSLVALLHENGSNLAEKRSCSLPNLLTDLQQRTTPVRVTDDVRKTSLLNARLQKGRPASGLRVMAAISERNPNEIYRSRSHSNIEQRVIEAEVSEEEQERNERRVNGCMANLESPVNGHPTAHAHNGYADNRPDLTVEHLINDPLLTPELKTNRHVIGTARLKSQTRTEIDKACVKQGVNSSYEHDEAAQSKVQGVCNGKKRHFQSQNCERSAHTGKDEVASRV</sequence>
<keyword evidence="1" id="KW-0472">Membrane</keyword>
<dbReference type="PANTHER" id="PTHR34391">
    <property type="entry name" value="UPF0658 GOLGI APPARATUS MEMBRANE PROTEIN C1952.10C-RELATED"/>
    <property type="match status" value="1"/>
</dbReference>
<dbReference type="EMBL" id="JARQWQ010000233">
    <property type="protein sequence ID" value="KAK2546972.1"/>
    <property type="molecule type" value="Genomic_DNA"/>
</dbReference>
<keyword evidence="1" id="KW-1133">Transmembrane helix</keyword>